<organism evidence="2 3">
    <name type="scientific">Luteolibacter pohnpeiensis</name>
    <dbReference type="NCBI Taxonomy" id="454153"/>
    <lineage>
        <taxon>Bacteria</taxon>
        <taxon>Pseudomonadati</taxon>
        <taxon>Verrucomicrobiota</taxon>
        <taxon>Verrucomicrobiia</taxon>
        <taxon>Verrucomicrobiales</taxon>
        <taxon>Verrucomicrobiaceae</taxon>
        <taxon>Luteolibacter</taxon>
    </lineage>
</organism>
<dbReference type="EMBL" id="JAENIJ010000069">
    <property type="protein sequence ID" value="MBK1884653.1"/>
    <property type="molecule type" value="Genomic_DNA"/>
</dbReference>
<dbReference type="PROSITE" id="PS51257">
    <property type="entry name" value="PROKAR_LIPOPROTEIN"/>
    <property type="match status" value="1"/>
</dbReference>
<reference evidence="2" key="1">
    <citation type="submission" date="2021-01" db="EMBL/GenBank/DDBJ databases">
        <title>Modified the classification status of verrucomicrobia.</title>
        <authorList>
            <person name="Feng X."/>
        </authorList>
    </citation>
    <scope>NUCLEOTIDE SEQUENCE</scope>
    <source>
        <strain evidence="2">KCTC 22041</strain>
    </source>
</reference>
<feature type="chain" id="PRO_5037642747" description="Lipoprotein" evidence="1">
    <location>
        <begin position="17"/>
        <end position="148"/>
    </location>
</feature>
<name>A0A934SA54_9BACT</name>
<protein>
    <recommendedName>
        <fullName evidence="4">Lipoprotein</fullName>
    </recommendedName>
</protein>
<evidence type="ECO:0000313" key="2">
    <source>
        <dbReference type="EMBL" id="MBK1884653.1"/>
    </source>
</evidence>
<feature type="signal peptide" evidence="1">
    <location>
        <begin position="1"/>
        <end position="16"/>
    </location>
</feature>
<proteinExistence type="predicted"/>
<dbReference type="RefSeq" id="WP_200274051.1">
    <property type="nucleotide sequence ID" value="NZ_JAENIJ010000069.1"/>
</dbReference>
<evidence type="ECO:0000256" key="1">
    <source>
        <dbReference type="SAM" id="SignalP"/>
    </source>
</evidence>
<gene>
    <name evidence="2" type="ORF">JIN85_19715</name>
</gene>
<keyword evidence="1" id="KW-0732">Signal</keyword>
<keyword evidence="3" id="KW-1185">Reference proteome</keyword>
<evidence type="ECO:0000313" key="3">
    <source>
        <dbReference type="Proteomes" id="UP000603141"/>
    </source>
</evidence>
<dbReference type="AlphaFoldDB" id="A0A934SA54"/>
<comment type="caution">
    <text evidence="2">The sequence shown here is derived from an EMBL/GenBank/DDBJ whole genome shotgun (WGS) entry which is preliminary data.</text>
</comment>
<dbReference type="Proteomes" id="UP000603141">
    <property type="component" value="Unassembled WGS sequence"/>
</dbReference>
<accession>A0A934SA54</accession>
<evidence type="ECO:0008006" key="4">
    <source>
        <dbReference type="Google" id="ProtNLM"/>
    </source>
</evidence>
<sequence length="148" mass="15823">MMKSLFAALVACVSLASCKSENKLAPPAENLIPYRNEIVDLSSYEGVYQIGGSVVGVGASPDAFYILAKKVSGEGEEKKFRSMLKDSNSAVRIMGLVCLAKHGLDIPILEGDDAEVLALPTGCTGMQISVEEFSKLLRDDTSFRAGFL</sequence>